<reference evidence="1" key="1">
    <citation type="submission" date="2014-09" db="EMBL/GenBank/DDBJ databases">
        <authorList>
            <person name="Magalhaes I.L.F."/>
            <person name="Oliveira U."/>
            <person name="Santos F.R."/>
            <person name="Vidigal T.H.D.A."/>
            <person name="Brescovit A.D."/>
            <person name="Santos A.J."/>
        </authorList>
    </citation>
    <scope>NUCLEOTIDE SEQUENCE</scope>
    <source>
        <tissue evidence="1">Shoot tissue taken approximately 20 cm above the soil surface</tissue>
    </source>
</reference>
<sequence length="30" mass="3474">MLCIASMPLLYKILLECYGYAVLFCYTPLK</sequence>
<dbReference type="AlphaFoldDB" id="A0A0A8YM27"/>
<evidence type="ECO:0000313" key="1">
    <source>
        <dbReference type="EMBL" id="JAD27589.1"/>
    </source>
</evidence>
<accession>A0A0A8YM27</accession>
<reference evidence="1" key="2">
    <citation type="journal article" date="2015" name="Data Brief">
        <title>Shoot transcriptome of the giant reed, Arundo donax.</title>
        <authorList>
            <person name="Barrero R.A."/>
            <person name="Guerrero F.D."/>
            <person name="Moolhuijzen P."/>
            <person name="Goolsby J.A."/>
            <person name="Tidwell J."/>
            <person name="Bellgard S.E."/>
            <person name="Bellgard M.I."/>
        </authorList>
    </citation>
    <scope>NUCLEOTIDE SEQUENCE</scope>
    <source>
        <tissue evidence="1">Shoot tissue taken approximately 20 cm above the soil surface</tissue>
    </source>
</reference>
<dbReference type="EMBL" id="GBRH01270306">
    <property type="protein sequence ID" value="JAD27589.1"/>
    <property type="molecule type" value="Transcribed_RNA"/>
</dbReference>
<proteinExistence type="predicted"/>
<organism evidence="1">
    <name type="scientific">Arundo donax</name>
    <name type="common">Giant reed</name>
    <name type="synonym">Donax arundinaceus</name>
    <dbReference type="NCBI Taxonomy" id="35708"/>
    <lineage>
        <taxon>Eukaryota</taxon>
        <taxon>Viridiplantae</taxon>
        <taxon>Streptophyta</taxon>
        <taxon>Embryophyta</taxon>
        <taxon>Tracheophyta</taxon>
        <taxon>Spermatophyta</taxon>
        <taxon>Magnoliopsida</taxon>
        <taxon>Liliopsida</taxon>
        <taxon>Poales</taxon>
        <taxon>Poaceae</taxon>
        <taxon>PACMAD clade</taxon>
        <taxon>Arundinoideae</taxon>
        <taxon>Arundineae</taxon>
        <taxon>Arundo</taxon>
    </lineage>
</organism>
<name>A0A0A8YM27_ARUDO</name>
<protein>
    <submittedName>
        <fullName evidence="1">Uncharacterized protein</fullName>
    </submittedName>
</protein>